<organism evidence="3 4">
    <name type="scientific">Immersiella caudata</name>
    <dbReference type="NCBI Taxonomy" id="314043"/>
    <lineage>
        <taxon>Eukaryota</taxon>
        <taxon>Fungi</taxon>
        <taxon>Dikarya</taxon>
        <taxon>Ascomycota</taxon>
        <taxon>Pezizomycotina</taxon>
        <taxon>Sordariomycetes</taxon>
        <taxon>Sordariomycetidae</taxon>
        <taxon>Sordariales</taxon>
        <taxon>Lasiosphaeriaceae</taxon>
        <taxon>Immersiella</taxon>
    </lineage>
</organism>
<keyword evidence="1" id="KW-0812">Transmembrane</keyword>
<keyword evidence="4" id="KW-1185">Reference proteome</keyword>
<dbReference type="AlphaFoldDB" id="A0AA40C2G4"/>
<evidence type="ECO:0000256" key="1">
    <source>
        <dbReference type="SAM" id="Phobius"/>
    </source>
</evidence>
<reference evidence="3" key="1">
    <citation type="submission" date="2023-06" db="EMBL/GenBank/DDBJ databases">
        <title>Genome-scale phylogeny and comparative genomics of the fungal order Sordariales.</title>
        <authorList>
            <consortium name="Lawrence Berkeley National Laboratory"/>
            <person name="Hensen N."/>
            <person name="Bonometti L."/>
            <person name="Westerberg I."/>
            <person name="Brannstrom I.O."/>
            <person name="Guillou S."/>
            <person name="Cros-Aarteil S."/>
            <person name="Calhoun S."/>
            <person name="Haridas S."/>
            <person name="Kuo A."/>
            <person name="Mondo S."/>
            <person name="Pangilinan J."/>
            <person name="Riley R."/>
            <person name="Labutti K."/>
            <person name="Andreopoulos B."/>
            <person name="Lipzen A."/>
            <person name="Chen C."/>
            <person name="Yanf M."/>
            <person name="Daum C."/>
            <person name="Ng V."/>
            <person name="Clum A."/>
            <person name="Steindorff A."/>
            <person name="Ohm R."/>
            <person name="Martin F."/>
            <person name="Silar P."/>
            <person name="Natvig D."/>
            <person name="Lalanne C."/>
            <person name="Gautier V."/>
            <person name="Ament-Velasquez S.L."/>
            <person name="Kruys A."/>
            <person name="Hutchinson M.I."/>
            <person name="Powell A.J."/>
            <person name="Barry K."/>
            <person name="Miller A.N."/>
            <person name="Grigoriev I.V."/>
            <person name="Debuchy R."/>
            <person name="Gladieux P."/>
            <person name="Thoren M.H."/>
            <person name="Johannesson H."/>
        </authorList>
    </citation>
    <scope>NUCLEOTIDE SEQUENCE</scope>
    <source>
        <strain evidence="3">CBS 606.72</strain>
    </source>
</reference>
<protein>
    <submittedName>
        <fullName evidence="3">Uncharacterized protein</fullName>
    </submittedName>
</protein>
<dbReference type="EMBL" id="JAULSU010000003">
    <property type="protein sequence ID" value="KAK0622567.1"/>
    <property type="molecule type" value="Genomic_DNA"/>
</dbReference>
<feature type="transmembrane region" description="Helical" evidence="1">
    <location>
        <begin position="148"/>
        <end position="167"/>
    </location>
</feature>
<gene>
    <name evidence="3" type="ORF">B0T14DRAFT_601296</name>
</gene>
<proteinExistence type="predicted"/>
<keyword evidence="1" id="KW-1133">Transmembrane helix</keyword>
<name>A0AA40C2G4_9PEZI</name>
<accession>A0AA40C2G4</accession>
<keyword evidence="2" id="KW-0732">Signal</keyword>
<sequence>MQLKSPLSLLPLLPTLTYAQVRLTHPDPSTKINLSSPSITLTWAVDNGVAEASYVVDIWFHQVSPQKFGYELVENYPNAAGTNSYEWNPKSQVEALKKSGMVLSGGKDFMFDLRFHERNGSRGSGVVSERFAVEGFSPMSSDGVGVRVGMGAVLVGGLVGVGGFLLLF</sequence>
<dbReference type="Proteomes" id="UP001175000">
    <property type="component" value="Unassembled WGS sequence"/>
</dbReference>
<evidence type="ECO:0000256" key="2">
    <source>
        <dbReference type="SAM" id="SignalP"/>
    </source>
</evidence>
<evidence type="ECO:0000313" key="3">
    <source>
        <dbReference type="EMBL" id="KAK0622567.1"/>
    </source>
</evidence>
<keyword evidence="1" id="KW-0472">Membrane</keyword>
<feature type="chain" id="PRO_5041360179" evidence="2">
    <location>
        <begin position="20"/>
        <end position="168"/>
    </location>
</feature>
<comment type="caution">
    <text evidence="3">The sequence shown here is derived from an EMBL/GenBank/DDBJ whole genome shotgun (WGS) entry which is preliminary data.</text>
</comment>
<evidence type="ECO:0000313" key="4">
    <source>
        <dbReference type="Proteomes" id="UP001175000"/>
    </source>
</evidence>
<feature type="signal peptide" evidence="2">
    <location>
        <begin position="1"/>
        <end position="19"/>
    </location>
</feature>